<dbReference type="SUPFAM" id="SSF49265">
    <property type="entry name" value="Fibronectin type III"/>
    <property type="match status" value="1"/>
</dbReference>
<dbReference type="AlphaFoldDB" id="A0A7Y9UIS5"/>
<dbReference type="SUPFAM" id="SSF49785">
    <property type="entry name" value="Galactose-binding domain-like"/>
    <property type="match status" value="1"/>
</dbReference>
<dbReference type="SUPFAM" id="SSF48208">
    <property type="entry name" value="Six-hairpin glycosidases"/>
    <property type="match status" value="1"/>
</dbReference>
<protein>
    <recommendedName>
        <fullName evidence="6">Fibronectin type-III domain-containing protein</fullName>
    </recommendedName>
</protein>
<dbReference type="CDD" id="cd00063">
    <property type="entry name" value="FN3"/>
    <property type="match status" value="1"/>
</dbReference>
<dbReference type="RefSeq" id="WP_179632958.1">
    <property type="nucleotide sequence ID" value="NZ_JACCFH010000001.1"/>
</dbReference>
<dbReference type="Proteomes" id="UP000518288">
    <property type="component" value="Unassembled WGS sequence"/>
</dbReference>
<reference evidence="7 8" key="1">
    <citation type="submission" date="2020-07" db="EMBL/GenBank/DDBJ databases">
        <title>Genomic Encyclopedia of Archaeal and Bacterial Type Strains, Phase II (KMG-II): from individual species to whole genera.</title>
        <authorList>
            <person name="Goeker M."/>
        </authorList>
    </citation>
    <scope>NUCLEOTIDE SEQUENCE [LARGE SCALE GENOMIC DNA]</scope>
    <source>
        <strain evidence="7 8">DSM 21226</strain>
    </source>
</reference>
<dbReference type="InterPro" id="IPR012341">
    <property type="entry name" value="6hp_glycosidase-like_sf"/>
</dbReference>
<dbReference type="InterPro" id="IPR014756">
    <property type="entry name" value="Ig_E-set"/>
</dbReference>
<dbReference type="SMART" id="SM00060">
    <property type="entry name" value="FN3"/>
    <property type="match status" value="1"/>
</dbReference>
<feature type="domain" description="Fibronectin type-III" evidence="6">
    <location>
        <begin position="606"/>
        <end position="697"/>
    </location>
</feature>
<dbReference type="InterPro" id="IPR013783">
    <property type="entry name" value="Ig-like_fold"/>
</dbReference>
<evidence type="ECO:0000313" key="8">
    <source>
        <dbReference type="Proteomes" id="UP000518288"/>
    </source>
</evidence>
<dbReference type="InterPro" id="IPR001701">
    <property type="entry name" value="Glyco_hydro_9"/>
</dbReference>
<evidence type="ECO:0000256" key="5">
    <source>
        <dbReference type="ARBA" id="ARBA00023326"/>
    </source>
</evidence>
<keyword evidence="2" id="KW-0378">Hydrolase</keyword>
<evidence type="ECO:0000256" key="2">
    <source>
        <dbReference type="ARBA" id="ARBA00022801"/>
    </source>
</evidence>
<evidence type="ECO:0000313" key="7">
    <source>
        <dbReference type="EMBL" id="NYG32025.1"/>
    </source>
</evidence>
<dbReference type="InterPro" id="IPR008928">
    <property type="entry name" value="6-hairpin_glycosidase_sf"/>
</dbReference>
<dbReference type="Gene3D" id="2.60.40.10">
    <property type="entry name" value="Immunoglobulins"/>
    <property type="match status" value="2"/>
</dbReference>
<dbReference type="Pfam" id="PF02927">
    <property type="entry name" value="CelD_N"/>
    <property type="match status" value="1"/>
</dbReference>
<comment type="caution">
    <text evidence="7">The sequence shown here is derived from an EMBL/GenBank/DDBJ whole genome shotgun (WGS) entry which is preliminary data.</text>
</comment>
<keyword evidence="4" id="KW-0326">Glycosidase</keyword>
<dbReference type="PANTHER" id="PTHR22298">
    <property type="entry name" value="ENDO-1,4-BETA-GLUCANASE"/>
    <property type="match status" value="1"/>
</dbReference>
<accession>A0A7Y9UIS5</accession>
<sequence length="840" mass="90464">MPYLKVDQFGYLGNMGKVAIVVDPQAGYNAAESFTPGTGANQYQVRRWADDVPVLSGTLTPWKAGATHAQSGDRGWHFNFSALTTAGAYYVYDTVNKVGSGRFEIGPNVYDAVLKQAVRTYYYQRLNTPKALPYAEAKWTDTAAFEGKNQDRYATSRWAKGDAATARDLSGGWMDAGDTNKYTTFAQSAVLQLLDAYRLNPRVFGDNFGIPESGNGLPDVLDEVKWELEFLKRMQNATGTGGLFLKVGVDGTARDITPLSLDTSPRYYLPECTSSTLAGSAVFAAASVVYKGITSQATYGADLLARAEAAWNRAKTTTANFTTFQTQCDDLDIRAGDADVDAGRQLDSALIAAISLYEATGKAEYRSFVEGNYTRAEPYRTSAWWWSPYSSTNQVALLRYAGLAGVSATVAADLRSKKSTQDSTLSLNDFNAGTDLYRAHISDNEYQWGHNMVRANAANNNLDFIAFNLNTANAAQYRHVAEQHLHWLHGANPLGLVMLSNMGAYGAESSVSEIYHAWFKDGSLWDSARTSVNGPAPGYLPGGPNPNYSGSVAGISNQPRQKAYKDWNSSWPENSWEISEPGIYYQAAYVQLLARLMVASAPDTTPPTAPTKLAVVSSSLGTSAILGWSPSTDNVGVTGYDLYRGGTTLLASNLRGTSTTLSNLACATSYALTLRARDAAGNTSAASNTLAFTTAACPTASTLAYGDALGAGWGDWSWGAVRDYANATPVKVGTRSLKVAYSGWGGLSLSHTTGVPLSATSTLRFWAYSAVTTPLQIYVQTSDSSTGFTPRYVTLPAGVWTDVVVTRSQLGNPDLAKRVTIQLYSATATTVYLDDVRITR</sequence>
<dbReference type="GO" id="GO:0008810">
    <property type="term" value="F:cellulase activity"/>
    <property type="evidence" value="ECO:0007669"/>
    <property type="project" value="InterPro"/>
</dbReference>
<dbReference type="Pfam" id="PF00759">
    <property type="entry name" value="Glyco_hydro_9"/>
    <property type="match status" value="1"/>
</dbReference>
<evidence type="ECO:0000256" key="4">
    <source>
        <dbReference type="ARBA" id="ARBA00023295"/>
    </source>
</evidence>
<dbReference type="EMBL" id="JACCFH010000001">
    <property type="protein sequence ID" value="NYG32025.1"/>
    <property type="molecule type" value="Genomic_DNA"/>
</dbReference>
<comment type="similarity">
    <text evidence="1">Belongs to the glycosyl hydrolase 9 (cellulase E) family.</text>
</comment>
<dbReference type="SUPFAM" id="SSF81296">
    <property type="entry name" value="E set domains"/>
    <property type="match status" value="1"/>
</dbReference>
<evidence type="ECO:0000256" key="1">
    <source>
        <dbReference type="ARBA" id="ARBA00007072"/>
    </source>
</evidence>
<dbReference type="InterPro" id="IPR003961">
    <property type="entry name" value="FN3_dom"/>
</dbReference>
<name>A0A7Y9UIS5_9BURK</name>
<organism evidence="7 8">
    <name type="scientific">Sphaerotilus montanus</name>
    <dbReference type="NCBI Taxonomy" id="522889"/>
    <lineage>
        <taxon>Bacteria</taxon>
        <taxon>Pseudomonadati</taxon>
        <taxon>Pseudomonadota</taxon>
        <taxon>Betaproteobacteria</taxon>
        <taxon>Burkholderiales</taxon>
        <taxon>Sphaerotilaceae</taxon>
        <taxon>Sphaerotilus</taxon>
    </lineage>
</organism>
<dbReference type="Gene3D" id="2.60.120.430">
    <property type="entry name" value="Galactose-binding lectin"/>
    <property type="match status" value="1"/>
</dbReference>
<evidence type="ECO:0000259" key="6">
    <source>
        <dbReference type="PROSITE" id="PS50853"/>
    </source>
</evidence>
<dbReference type="Gene3D" id="1.50.10.10">
    <property type="match status" value="1"/>
</dbReference>
<keyword evidence="5" id="KW-0624">Polysaccharide degradation</keyword>
<dbReference type="InterPro" id="IPR036116">
    <property type="entry name" value="FN3_sf"/>
</dbReference>
<dbReference type="CDD" id="cd02850">
    <property type="entry name" value="E_set_Cellulase_N"/>
    <property type="match status" value="1"/>
</dbReference>
<evidence type="ECO:0000256" key="3">
    <source>
        <dbReference type="ARBA" id="ARBA00023277"/>
    </source>
</evidence>
<dbReference type="InterPro" id="IPR004197">
    <property type="entry name" value="Cellulase_Ig-like"/>
</dbReference>
<keyword evidence="8" id="KW-1185">Reference proteome</keyword>
<dbReference type="InterPro" id="IPR008979">
    <property type="entry name" value="Galactose-bd-like_sf"/>
</dbReference>
<proteinExistence type="inferred from homology"/>
<gene>
    <name evidence="7" type="ORF">BDD16_001011</name>
</gene>
<keyword evidence="3" id="KW-0119">Carbohydrate metabolism</keyword>
<dbReference type="PROSITE" id="PS50853">
    <property type="entry name" value="FN3"/>
    <property type="match status" value="1"/>
</dbReference>
<dbReference type="GO" id="GO:0000272">
    <property type="term" value="P:polysaccharide catabolic process"/>
    <property type="evidence" value="ECO:0007669"/>
    <property type="project" value="UniProtKB-KW"/>
</dbReference>